<reference evidence="1 2" key="1">
    <citation type="submission" date="2019-07" db="EMBL/GenBank/DDBJ databases">
        <title>Whole genome shotgun sequence of Methylobacterium gnaphalii NBRC 107716.</title>
        <authorList>
            <person name="Hosoyama A."/>
            <person name="Uohara A."/>
            <person name="Ohji S."/>
            <person name="Ichikawa N."/>
        </authorList>
    </citation>
    <scope>NUCLEOTIDE SEQUENCE [LARGE SCALE GENOMIC DNA]</scope>
    <source>
        <strain evidence="1 2">NBRC 107716</strain>
    </source>
</reference>
<proteinExistence type="predicted"/>
<evidence type="ECO:0000313" key="2">
    <source>
        <dbReference type="Proteomes" id="UP000321750"/>
    </source>
</evidence>
<dbReference type="EMBL" id="BJZV01000006">
    <property type="protein sequence ID" value="GEP09590.1"/>
    <property type="molecule type" value="Genomic_DNA"/>
</dbReference>
<dbReference type="RefSeq" id="WP_238257656.1">
    <property type="nucleotide sequence ID" value="NZ_BJZV01000006.1"/>
</dbReference>
<dbReference type="AlphaFoldDB" id="A0A512JI08"/>
<sequence length="135" mass="14665">MPHETIPARAAIGEREGAMDKIALEAIHLLFSDGGAGWIVAVLLGLACLHLHRENLRALEARIEETGTTATALERASQTNAAVAAALESRTRVLEDLTRISSEIARGVDRSDERSREKFDEILRRIGEVRLGGQG</sequence>
<protein>
    <submittedName>
        <fullName evidence="1">Uncharacterized protein</fullName>
    </submittedName>
</protein>
<accession>A0A512JI08</accession>
<evidence type="ECO:0000313" key="1">
    <source>
        <dbReference type="EMBL" id="GEP09590.1"/>
    </source>
</evidence>
<keyword evidence="2" id="KW-1185">Reference proteome</keyword>
<gene>
    <name evidence="1" type="ORF">MGN01_14350</name>
</gene>
<name>A0A512JI08_9HYPH</name>
<dbReference type="Proteomes" id="UP000321750">
    <property type="component" value="Unassembled WGS sequence"/>
</dbReference>
<comment type="caution">
    <text evidence="1">The sequence shown here is derived from an EMBL/GenBank/DDBJ whole genome shotgun (WGS) entry which is preliminary data.</text>
</comment>
<organism evidence="1 2">
    <name type="scientific">Methylobacterium gnaphalii</name>
    <dbReference type="NCBI Taxonomy" id="1010610"/>
    <lineage>
        <taxon>Bacteria</taxon>
        <taxon>Pseudomonadati</taxon>
        <taxon>Pseudomonadota</taxon>
        <taxon>Alphaproteobacteria</taxon>
        <taxon>Hyphomicrobiales</taxon>
        <taxon>Methylobacteriaceae</taxon>
        <taxon>Methylobacterium</taxon>
    </lineage>
</organism>